<sequence length="161" mass="19128">MRVKLRHELEETRKEVVQNQRKLYQEDRENFARETERMTEGLQQAQLEIETLKQSVEQALNERNSARLATMHAFRQLESFLCSLSGGARKQMGFLISPSEDPYLKDKWRSLYLHKAVQTEDKTTSRRKSRVVERTRKYFAMLNGTMIDPPLEERLFEAFDK</sequence>
<proteinExistence type="predicted"/>
<dbReference type="EMBL" id="JBJKFK010000135">
    <property type="protein sequence ID" value="KAL3319455.1"/>
    <property type="molecule type" value="Genomic_DNA"/>
</dbReference>
<dbReference type="AlphaFoldDB" id="A0ABD2QIU3"/>
<organism evidence="2 3">
    <name type="scientific">Cichlidogyrus casuarinus</name>
    <dbReference type="NCBI Taxonomy" id="1844966"/>
    <lineage>
        <taxon>Eukaryota</taxon>
        <taxon>Metazoa</taxon>
        <taxon>Spiralia</taxon>
        <taxon>Lophotrochozoa</taxon>
        <taxon>Platyhelminthes</taxon>
        <taxon>Monogenea</taxon>
        <taxon>Monopisthocotylea</taxon>
        <taxon>Dactylogyridea</taxon>
        <taxon>Ancyrocephalidae</taxon>
        <taxon>Cichlidogyrus</taxon>
    </lineage>
</organism>
<accession>A0ABD2QIU3</accession>
<protein>
    <submittedName>
        <fullName evidence="2">Uncharacterized protein</fullName>
    </submittedName>
</protein>
<gene>
    <name evidence="2" type="ORF">Ciccas_001885</name>
</gene>
<feature type="coiled-coil region" evidence="1">
    <location>
        <begin position="2"/>
        <end position="69"/>
    </location>
</feature>
<evidence type="ECO:0000313" key="2">
    <source>
        <dbReference type="EMBL" id="KAL3319455.1"/>
    </source>
</evidence>
<name>A0ABD2QIU3_9PLAT</name>
<keyword evidence="1" id="KW-0175">Coiled coil</keyword>
<keyword evidence="3" id="KW-1185">Reference proteome</keyword>
<evidence type="ECO:0000256" key="1">
    <source>
        <dbReference type="SAM" id="Coils"/>
    </source>
</evidence>
<evidence type="ECO:0000313" key="3">
    <source>
        <dbReference type="Proteomes" id="UP001626550"/>
    </source>
</evidence>
<comment type="caution">
    <text evidence="2">The sequence shown here is derived from an EMBL/GenBank/DDBJ whole genome shotgun (WGS) entry which is preliminary data.</text>
</comment>
<dbReference type="Proteomes" id="UP001626550">
    <property type="component" value="Unassembled WGS sequence"/>
</dbReference>
<reference evidence="2 3" key="1">
    <citation type="submission" date="2024-11" db="EMBL/GenBank/DDBJ databases">
        <title>Adaptive evolution of stress response genes in parasites aligns with host niche diversity.</title>
        <authorList>
            <person name="Hahn C."/>
            <person name="Resl P."/>
        </authorList>
    </citation>
    <scope>NUCLEOTIDE SEQUENCE [LARGE SCALE GENOMIC DNA]</scope>
    <source>
        <strain evidence="2">EGGRZ-B1_66</strain>
        <tissue evidence="2">Body</tissue>
    </source>
</reference>